<keyword evidence="1" id="KW-0472">Membrane</keyword>
<evidence type="ECO:0000256" key="1">
    <source>
        <dbReference type="SAM" id="Phobius"/>
    </source>
</evidence>
<proteinExistence type="predicted"/>
<name>A0A5S9INH2_UABAM</name>
<organism evidence="2 3">
    <name type="scientific">Uabimicrobium amorphum</name>
    <dbReference type="NCBI Taxonomy" id="2596890"/>
    <lineage>
        <taxon>Bacteria</taxon>
        <taxon>Pseudomonadati</taxon>
        <taxon>Planctomycetota</taxon>
        <taxon>Candidatus Uabimicrobiia</taxon>
        <taxon>Candidatus Uabimicrobiales</taxon>
        <taxon>Candidatus Uabimicrobiaceae</taxon>
        <taxon>Candidatus Uabimicrobium</taxon>
    </lineage>
</organism>
<sequence length="66" mass="8154">MESLRMCVYKFLFCTLCTFILFIISFYQDNFTTMSLFVIFILLSSRYFFIFLIVFFTEWGYEEKMN</sequence>
<evidence type="ECO:0000313" key="2">
    <source>
        <dbReference type="EMBL" id="BBM85153.1"/>
    </source>
</evidence>
<reference evidence="2 3" key="1">
    <citation type="submission" date="2019-08" db="EMBL/GenBank/DDBJ databases">
        <title>Complete genome sequence of Candidatus Uab amorphum.</title>
        <authorList>
            <person name="Shiratori T."/>
            <person name="Suzuki S."/>
            <person name="Kakizawa Y."/>
            <person name="Ishida K."/>
        </authorList>
    </citation>
    <scope>NUCLEOTIDE SEQUENCE [LARGE SCALE GENOMIC DNA]</scope>
    <source>
        <strain evidence="2 3">SRT547</strain>
    </source>
</reference>
<dbReference type="Proteomes" id="UP000326354">
    <property type="component" value="Chromosome"/>
</dbReference>
<accession>A0A5S9INH2</accession>
<feature type="transmembrane region" description="Helical" evidence="1">
    <location>
        <begin position="34"/>
        <end position="56"/>
    </location>
</feature>
<dbReference type="AlphaFoldDB" id="A0A5S9INH2"/>
<evidence type="ECO:0000313" key="3">
    <source>
        <dbReference type="Proteomes" id="UP000326354"/>
    </source>
</evidence>
<keyword evidence="1" id="KW-1133">Transmembrane helix</keyword>
<gene>
    <name evidence="2" type="ORF">UABAM_03516</name>
</gene>
<dbReference type="EMBL" id="AP019860">
    <property type="protein sequence ID" value="BBM85153.1"/>
    <property type="molecule type" value="Genomic_DNA"/>
</dbReference>
<dbReference type="KEGG" id="uam:UABAM_03516"/>
<protein>
    <submittedName>
        <fullName evidence="2">Uncharacterized protein</fullName>
    </submittedName>
</protein>
<keyword evidence="1" id="KW-0812">Transmembrane</keyword>
<feature type="transmembrane region" description="Helical" evidence="1">
    <location>
        <begin position="7"/>
        <end position="28"/>
    </location>
</feature>
<keyword evidence="3" id="KW-1185">Reference proteome</keyword>